<evidence type="ECO:0000313" key="1">
    <source>
        <dbReference type="EMBL" id="PKU79285.1"/>
    </source>
</evidence>
<organism evidence="1 2">
    <name type="scientific">Dendrobium catenatum</name>
    <dbReference type="NCBI Taxonomy" id="906689"/>
    <lineage>
        <taxon>Eukaryota</taxon>
        <taxon>Viridiplantae</taxon>
        <taxon>Streptophyta</taxon>
        <taxon>Embryophyta</taxon>
        <taxon>Tracheophyta</taxon>
        <taxon>Spermatophyta</taxon>
        <taxon>Magnoliopsida</taxon>
        <taxon>Liliopsida</taxon>
        <taxon>Asparagales</taxon>
        <taxon>Orchidaceae</taxon>
        <taxon>Epidendroideae</taxon>
        <taxon>Malaxideae</taxon>
        <taxon>Dendrobiinae</taxon>
        <taxon>Dendrobium</taxon>
    </lineage>
</organism>
<dbReference type="Proteomes" id="UP000233837">
    <property type="component" value="Unassembled WGS sequence"/>
</dbReference>
<dbReference type="InterPro" id="IPR053218">
    <property type="entry name" value="Pathogen-related_defense"/>
</dbReference>
<dbReference type="PANTHER" id="PTHR31723">
    <property type="entry name" value="PATHOGENESIS-RELATED FAMILY PROTEIN"/>
    <property type="match status" value="1"/>
</dbReference>
<dbReference type="STRING" id="906689.A0A2I0WUE4"/>
<dbReference type="EMBL" id="KZ502442">
    <property type="protein sequence ID" value="PKU79285.1"/>
    <property type="molecule type" value="Genomic_DNA"/>
</dbReference>
<name>A0A2I0WUE4_9ASPA</name>
<proteinExistence type="predicted"/>
<dbReference type="Gene3D" id="3.10.450.50">
    <property type="match status" value="1"/>
</dbReference>
<gene>
    <name evidence="1" type="ORF">MA16_Dca000630</name>
</gene>
<evidence type="ECO:0000313" key="2">
    <source>
        <dbReference type="Proteomes" id="UP000233837"/>
    </source>
</evidence>
<accession>A0A2I0WUE4</accession>
<dbReference type="InterPro" id="IPR032710">
    <property type="entry name" value="NTF2-like_dom_sf"/>
</dbReference>
<keyword evidence="2" id="KW-1185">Reference proteome</keyword>
<protein>
    <submittedName>
        <fullName evidence="1">Pathogen-related protein</fullName>
    </submittedName>
</protein>
<dbReference type="SUPFAM" id="SSF54427">
    <property type="entry name" value="NTF2-like"/>
    <property type="match status" value="1"/>
</dbReference>
<sequence>MEEKYRSHMVNEEGKEIQWRYGSAPEYSVVNKLFEQGRTKEWPSGSLEETVQNVVKSWEMELSHKTCLDDFRSINPSKFKFSVNGKKFLSAEETLNLGSYNALLQSQMPLEMQGYRAEEESFDSSHHVFKTAFPRGFAWELLKLFSGPPEITFKFRHWGYMEGPYKGHGPTGEVVEFIGMAIIKVDENLKAEQVEIFYDPGDLFGGLLKGPKLPSEESAKQDHADLEESLTVNLTPTQEKCPFSI</sequence>
<dbReference type="PANTHER" id="PTHR31723:SF4">
    <property type="entry name" value="PATHOGENESIS-RELATED FAMILY PROTEIN"/>
    <property type="match status" value="1"/>
</dbReference>
<reference evidence="1 2" key="2">
    <citation type="journal article" date="2017" name="Nature">
        <title>The Apostasia genome and the evolution of orchids.</title>
        <authorList>
            <person name="Zhang G.Q."/>
            <person name="Liu K.W."/>
            <person name="Li Z."/>
            <person name="Lohaus R."/>
            <person name="Hsiao Y.Y."/>
            <person name="Niu S.C."/>
            <person name="Wang J.Y."/>
            <person name="Lin Y.C."/>
            <person name="Xu Q."/>
            <person name="Chen L.J."/>
            <person name="Yoshida K."/>
            <person name="Fujiwara S."/>
            <person name="Wang Z.W."/>
            <person name="Zhang Y.Q."/>
            <person name="Mitsuda N."/>
            <person name="Wang M."/>
            <person name="Liu G.H."/>
            <person name="Pecoraro L."/>
            <person name="Huang H.X."/>
            <person name="Xiao X.J."/>
            <person name="Lin M."/>
            <person name="Wu X.Y."/>
            <person name="Wu W.L."/>
            <person name="Chen Y.Y."/>
            <person name="Chang S.B."/>
            <person name="Sakamoto S."/>
            <person name="Ohme-Takagi M."/>
            <person name="Yagi M."/>
            <person name="Zeng S.J."/>
            <person name="Shen C.Y."/>
            <person name="Yeh C.M."/>
            <person name="Luo Y.B."/>
            <person name="Tsai W.C."/>
            <person name="Van de Peer Y."/>
            <person name="Liu Z.J."/>
        </authorList>
    </citation>
    <scope>NUCLEOTIDE SEQUENCE [LARGE SCALE GENOMIC DNA]</scope>
    <source>
        <tissue evidence="1">The whole plant</tissue>
    </source>
</reference>
<reference evidence="1 2" key="1">
    <citation type="journal article" date="2016" name="Sci. Rep.">
        <title>The Dendrobium catenatum Lindl. genome sequence provides insights into polysaccharide synthase, floral development and adaptive evolution.</title>
        <authorList>
            <person name="Zhang G.Q."/>
            <person name="Xu Q."/>
            <person name="Bian C."/>
            <person name="Tsai W.C."/>
            <person name="Yeh C.M."/>
            <person name="Liu K.W."/>
            <person name="Yoshida K."/>
            <person name="Zhang L.S."/>
            <person name="Chang S.B."/>
            <person name="Chen F."/>
            <person name="Shi Y."/>
            <person name="Su Y.Y."/>
            <person name="Zhang Y.Q."/>
            <person name="Chen L.J."/>
            <person name="Yin Y."/>
            <person name="Lin M."/>
            <person name="Huang H."/>
            <person name="Deng H."/>
            <person name="Wang Z.W."/>
            <person name="Zhu S.L."/>
            <person name="Zhao X."/>
            <person name="Deng C."/>
            <person name="Niu S.C."/>
            <person name="Huang J."/>
            <person name="Wang M."/>
            <person name="Liu G.H."/>
            <person name="Yang H.J."/>
            <person name="Xiao X.J."/>
            <person name="Hsiao Y.Y."/>
            <person name="Wu W.L."/>
            <person name="Chen Y.Y."/>
            <person name="Mitsuda N."/>
            <person name="Ohme-Takagi M."/>
            <person name="Luo Y.B."/>
            <person name="Van de Peer Y."/>
            <person name="Liu Z.J."/>
        </authorList>
    </citation>
    <scope>NUCLEOTIDE SEQUENCE [LARGE SCALE GENOMIC DNA]</scope>
    <source>
        <tissue evidence="1">The whole plant</tissue>
    </source>
</reference>
<dbReference type="AlphaFoldDB" id="A0A2I0WUE4"/>